<dbReference type="PhylomeDB" id="Q8ESJ6"/>
<dbReference type="OrthoDB" id="9766816at2"/>
<dbReference type="Gene3D" id="3.30.70.2450">
    <property type="match status" value="1"/>
</dbReference>
<dbReference type="Gene3D" id="3.50.50.60">
    <property type="entry name" value="FAD/NAD(P)-binding domain"/>
    <property type="match status" value="1"/>
</dbReference>
<organism evidence="5 6">
    <name type="scientific">Oceanobacillus iheyensis (strain DSM 14371 / CIP 107618 / JCM 11309 / KCTC 3954 / HTE831)</name>
    <dbReference type="NCBI Taxonomy" id="221109"/>
    <lineage>
        <taxon>Bacteria</taxon>
        <taxon>Bacillati</taxon>
        <taxon>Bacillota</taxon>
        <taxon>Bacilli</taxon>
        <taxon>Bacillales</taxon>
        <taxon>Bacillaceae</taxon>
        <taxon>Oceanobacillus</taxon>
    </lineage>
</organism>
<keyword evidence="3" id="KW-0274">FAD</keyword>
<comment type="cofactor">
    <cofactor evidence="1">
        <name>FAD</name>
        <dbReference type="ChEBI" id="CHEBI:57692"/>
    </cofactor>
</comment>
<dbReference type="PANTHER" id="PTHR43004:SF19">
    <property type="entry name" value="BINDING MONOOXYGENASE, PUTATIVE (JCVI)-RELATED"/>
    <property type="match status" value="1"/>
</dbReference>
<dbReference type="AlphaFoldDB" id="Q8ESJ6"/>
<evidence type="ECO:0000313" key="5">
    <source>
        <dbReference type="EMBL" id="BAC12594.1"/>
    </source>
</evidence>
<dbReference type="Pfam" id="PF01494">
    <property type="entry name" value="FAD_binding_3"/>
    <property type="match status" value="1"/>
</dbReference>
<dbReference type="eggNOG" id="COG0654">
    <property type="taxonomic scope" value="Bacteria"/>
</dbReference>
<gene>
    <name evidence="5" type="ordered locus">OB0638</name>
</gene>
<dbReference type="GO" id="GO:0016709">
    <property type="term" value="F:oxidoreductase activity, acting on paired donors, with incorporation or reduction of molecular oxygen, NAD(P)H as one donor, and incorporation of one atom of oxygen"/>
    <property type="evidence" value="ECO:0007669"/>
    <property type="project" value="UniProtKB-ARBA"/>
</dbReference>
<evidence type="ECO:0000256" key="3">
    <source>
        <dbReference type="ARBA" id="ARBA00022827"/>
    </source>
</evidence>
<evidence type="ECO:0000313" key="6">
    <source>
        <dbReference type="Proteomes" id="UP000000822"/>
    </source>
</evidence>
<dbReference type="InterPro" id="IPR050641">
    <property type="entry name" value="RIFMO-like"/>
</dbReference>
<proteinExistence type="predicted"/>
<feature type="domain" description="FAD-binding" evidence="4">
    <location>
        <begin position="4"/>
        <end position="337"/>
    </location>
</feature>
<reference evidence="5 6" key="1">
    <citation type="journal article" date="2001" name="FEMS Microbiol. Lett.">
        <title>Oceanobacillus iheyensis gen. nov., sp. nov., a deep-sea extremely halotolerant and alkaliphilic species isolated from a depth of 1050 m on the Iheya Ridge.</title>
        <authorList>
            <person name="Lu J."/>
            <person name="Nogi Y."/>
            <person name="Takami H."/>
        </authorList>
    </citation>
    <scope>NUCLEOTIDE SEQUENCE [LARGE SCALE GENOMIC DNA]</scope>
    <source>
        <strain evidence="6">DSM 14371 / CIP 107618 / JCM 11309 / KCTC 3954 / HTE831</strain>
    </source>
</reference>
<dbReference type="STRING" id="221109.gene:10732849"/>
<keyword evidence="6" id="KW-1185">Reference proteome</keyword>
<keyword evidence="2" id="KW-0285">Flavoprotein</keyword>
<name>Q8ESJ6_OCEIH</name>
<accession>Q8ESJ6</accession>
<dbReference type="PANTHER" id="PTHR43004">
    <property type="entry name" value="TRK SYSTEM POTASSIUM UPTAKE PROTEIN"/>
    <property type="match status" value="1"/>
</dbReference>
<evidence type="ECO:0000259" key="4">
    <source>
        <dbReference type="Pfam" id="PF01494"/>
    </source>
</evidence>
<dbReference type="HOGENOM" id="CLU_009665_20_3_9"/>
<dbReference type="SUPFAM" id="SSF51905">
    <property type="entry name" value="FAD/NAD(P)-binding domain"/>
    <property type="match status" value="1"/>
</dbReference>
<reference evidence="5 6" key="2">
    <citation type="journal article" date="2002" name="Nucleic Acids Res.">
        <title>Genome sequence of Oceanobacillus iheyensis isolated from the Iheya Ridge and its unexpected adaptive capabilities to extreme environments.</title>
        <authorList>
            <person name="Takami H."/>
            <person name="Takaki Y."/>
            <person name="Uchiyama I."/>
        </authorList>
    </citation>
    <scope>NUCLEOTIDE SEQUENCE [LARGE SCALE GENOMIC DNA]</scope>
    <source>
        <strain evidence="6">DSM 14371 / CIP 107618 / JCM 11309 / KCTC 3954 / HTE831</strain>
    </source>
</reference>
<dbReference type="PRINTS" id="PR00420">
    <property type="entry name" value="RNGMNOXGNASE"/>
</dbReference>
<dbReference type="GO" id="GO:0071949">
    <property type="term" value="F:FAD binding"/>
    <property type="evidence" value="ECO:0007669"/>
    <property type="project" value="InterPro"/>
</dbReference>
<evidence type="ECO:0000256" key="1">
    <source>
        <dbReference type="ARBA" id="ARBA00001974"/>
    </source>
</evidence>
<dbReference type="Proteomes" id="UP000000822">
    <property type="component" value="Chromosome"/>
</dbReference>
<protein>
    <submittedName>
        <fullName evidence="5">Pentachlorophenol-4-monooxygenase</fullName>
    </submittedName>
</protein>
<dbReference type="InterPro" id="IPR036188">
    <property type="entry name" value="FAD/NAD-bd_sf"/>
</dbReference>
<dbReference type="EMBL" id="BA000028">
    <property type="protein sequence ID" value="BAC12594.1"/>
    <property type="molecule type" value="Genomic_DNA"/>
</dbReference>
<dbReference type="KEGG" id="oih:OB0638"/>
<dbReference type="InterPro" id="IPR002938">
    <property type="entry name" value="FAD-bd"/>
</dbReference>
<dbReference type="RefSeq" id="WP_011065044.1">
    <property type="nucleotide sequence ID" value="NC_004193.1"/>
</dbReference>
<evidence type="ECO:0000256" key="2">
    <source>
        <dbReference type="ARBA" id="ARBA00022630"/>
    </source>
</evidence>
<sequence>MKEEVLIIGAGPTGLAMAIGLEKQGVSFRIVDKKSAPGTASRAMAVQARVLESYYQFGIDQEIIQNGIIIDQTNIIKDREKIVSIPFGSIGGEISPYPYVLSIPQDVHERILVKYLESKNISIEWDTEVTNLIEEEDYVDVILNEGDAEENQHFKYICGCDGAHSIVRKQAKIDFPGDTYNERFFVADVEIEEDQNGMSVGFRKEAFCLAMNICHSSSVRLIGIIPKDFKGEEPETFHPIIPYAEKILPLKIRSVNWYSPYKIHCRVAEKFKSGRLFLLGDAGHIHSPAGGQGMNTGIMDAFNLSWKLAFVLKGKLNEDVLRTYEEERIAFAKSLVSTTDKVFQSVVKSKILKNFIIPYIVPKLSKSKKLKTKLFKVISQVKINYRDSILSKGRVGKIKAGDRLPWIQKNNINNYDALKSVDWQIHVYGKNSKKLNRLSQSFSIPVHYYKWSKVAKRKKVEKNSIFLVRPDGYIAVVITKKEIDVLKNYLNKLGLK</sequence>